<accession>A0A6P2CA46</accession>
<organism evidence="1 2">
    <name type="scientific">Rhodococcus rhodnii</name>
    <dbReference type="NCBI Taxonomy" id="38312"/>
    <lineage>
        <taxon>Bacteria</taxon>
        <taxon>Bacillati</taxon>
        <taxon>Actinomycetota</taxon>
        <taxon>Actinomycetes</taxon>
        <taxon>Mycobacteriales</taxon>
        <taxon>Nocardiaceae</taxon>
        <taxon>Rhodococcus</taxon>
    </lineage>
</organism>
<dbReference type="EMBL" id="QRCM01000001">
    <property type="protein sequence ID" value="TXG89627.1"/>
    <property type="molecule type" value="Genomic_DNA"/>
</dbReference>
<gene>
    <name evidence="1" type="ORF">DW322_04540</name>
</gene>
<name>A0A6P2CA46_9NOCA</name>
<comment type="caution">
    <text evidence="1">The sequence shown here is derived from an EMBL/GenBank/DDBJ whole genome shotgun (WGS) entry which is preliminary data.</text>
</comment>
<sequence length="1050" mass="116361">MKVSAVGGGSFHQDWLSEQELVVARQLERASLVVEINLDENRIKQIQEIYGIHAREKLRLAAAPDAVIREYPALTLAVLVGHAAIGYEQNRYWDDFFEILGLERTQSLEQEFRKWLRRLISRFGLRDFPELEHDYVQLMALHAAFPVYCMADVVRILEERLSAGTEVSGAAVIEWLRQPGKKHRMGALDVPVRNFIRYGGDLAIDLLDRIIDFIAFTVHDKDWSSSDIDLDTSTTGLPTVLLERLVELLEEQPFGRGSRAPAPPRRRRRKPGIVLSPLDRQVLVQVPYPDVDPGSPWRVSFDGITREVLAEPGWGITGKDEHPPTPVPVPSAVREILLQHPGSGETASIDVVDKSDPLLLFDLDGKRLSRRSILPRDLVYALHPGNARVVEHGTREPIETVTASGAESSVTGWQGWVLSELDLSGARSIALLRDAGALSEARTVRDAAAPVFEDGEPITGIETLNGLTVFGTRPTITIPERTGTSDIVWTVRVKRPNSMSWLLQNDYESEDEDTLVDPFADWEDAVLGQFEIQVTGPVGSDLRHQTFVAEGISVDFSVPVRSHVSGGLKPTTATIESEWDLVVDTPRIEFGASDREKMISIRRSSHAYRLRVVPPYVRVRSDVRGQPAQWRVNAGVLVPAELDEDRIIGLHADGVESAVFEARRRDGTLLKDVTPATPHYQYFESSSRVFYDVIRNEGPCQIVAQLDDENGDTTTVVICHVRPAALCSRVTLDGGDLVLHDPADEEDLAVNIWARTAPWRPVLTVPVENGRARMSAEYLGAGSLLVDVFVDDPWVTITPPAWPGETALSVDQPGWMHDDDRGRNALSRFLAGEGLAPSDAIDMPEVWSALAVLPQDSEDVQTQRLRSALSRLLKDNPRASLEAMGNSTVGASDMVSLLIRTGLVYKDFRAEFTLNDLHPDPWVGCMIEIADLPSLWARKHEVAAERLATLDYLADKGGDVLIDLLRVGKSHDAYAAVFESGTLRLDAMPTPAVERIIEESRLVPGALLDVDTRMAGAITAFQQRHRWTTDGWSQSFGSATLRALDTIKRT</sequence>
<reference evidence="1 2" key="1">
    <citation type="submission" date="2018-07" db="EMBL/GenBank/DDBJ databases">
        <title>Genome sequence of Rhodococcus rhodnii ATCC 35071 from Rhodnius prolixus.</title>
        <authorList>
            <person name="Patel V."/>
            <person name="Vogel K.J."/>
        </authorList>
    </citation>
    <scope>NUCLEOTIDE SEQUENCE [LARGE SCALE GENOMIC DNA]</scope>
    <source>
        <strain evidence="1 2">ATCC 35071</strain>
    </source>
</reference>
<evidence type="ECO:0000313" key="2">
    <source>
        <dbReference type="Proteomes" id="UP000471120"/>
    </source>
</evidence>
<dbReference type="AlphaFoldDB" id="A0A6P2CA46"/>
<evidence type="ECO:0000313" key="1">
    <source>
        <dbReference type="EMBL" id="TXG89627.1"/>
    </source>
</evidence>
<protein>
    <submittedName>
        <fullName evidence="1">Uncharacterized protein</fullName>
    </submittedName>
</protein>
<proteinExistence type="predicted"/>
<dbReference type="Proteomes" id="UP000471120">
    <property type="component" value="Unassembled WGS sequence"/>
</dbReference>